<gene>
    <name evidence="3" type="ORF">ECRASSUSDP1_LOCUS20405</name>
</gene>
<reference evidence="3" key="1">
    <citation type="submission" date="2023-07" db="EMBL/GenBank/DDBJ databases">
        <authorList>
            <consortium name="AG Swart"/>
            <person name="Singh M."/>
            <person name="Singh A."/>
            <person name="Seah K."/>
            <person name="Emmerich C."/>
        </authorList>
    </citation>
    <scope>NUCLEOTIDE SEQUENCE</scope>
    <source>
        <strain evidence="3">DP1</strain>
    </source>
</reference>
<dbReference type="EMBL" id="CAMPGE010020802">
    <property type="protein sequence ID" value="CAI2379000.1"/>
    <property type="molecule type" value="Genomic_DNA"/>
</dbReference>
<accession>A0AAD1XVG9</accession>
<feature type="compositionally biased region" description="Basic residues" evidence="2">
    <location>
        <begin position="1000"/>
        <end position="1012"/>
    </location>
</feature>
<feature type="region of interest" description="Disordered" evidence="2">
    <location>
        <begin position="310"/>
        <end position="400"/>
    </location>
</feature>
<feature type="compositionally biased region" description="Basic and acidic residues" evidence="2">
    <location>
        <begin position="1013"/>
        <end position="1022"/>
    </location>
</feature>
<dbReference type="AlphaFoldDB" id="A0AAD1XVG9"/>
<keyword evidence="4" id="KW-1185">Reference proteome</keyword>
<feature type="compositionally biased region" description="Polar residues" evidence="2">
    <location>
        <begin position="825"/>
        <end position="834"/>
    </location>
</feature>
<proteinExistence type="predicted"/>
<feature type="compositionally biased region" description="Basic residues" evidence="2">
    <location>
        <begin position="448"/>
        <end position="459"/>
    </location>
</feature>
<evidence type="ECO:0000313" key="3">
    <source>
        <dbReference type="EMBL" id="CAI2379000.1"/>
    </source>
</evidence>
<dbReference type="Proteomes" id="UP001295684">
    <property type="component" value="Unassembled WGS sequence"/>
</dbReference>
<comment type="caution">
    <text evidence="3">The sequence shown here is derived from an EMBL/GenBank/DDBJ whole genome shotgun (WGS) entry which is preliminary data.</text>
</comment>
<feature type="compositionally biased region" description="Basic and acidic residues" evidence="2">
    <location>
        <begin position="464"/>
        <end position="479"/>
    </location>
</feature>
<evidence type="ECO:0000256" key="1">
    <source>
        <dbReference type="SAM" id="Coils"/>
    </source>
</evidence>
<feature type="region of interest" description="Disordered" evidence="2">
    <location>
        <begin position="206"/>
        <end position="230"/>
    </location>
</feature>
<feature type="region of interest" description="Disordered" evidence="2">
    <location>
        <begin position="983"/>
        <end position="1031"/>
    </location>
</feature>
<organism evidence="3 4">
    <name type="scientific">Euplotes crassus</name>
    <dbReference type="NCBI Taxonomy" id="5936"/>
    <lineage>
        <taxon>Eukaryota</taxon>
        <taxon>Sar</taxon>
        <taxon>Alveolata</taxon>
        <taxon>Ciliophora</taxon>
        <taxon>Intramacronucleata</taxon>
        <taxon>Spirotrichea</taxon>
        <taxon>Hypotrichia</taxon>
        <taxon>Euplotida</taxon>
        <taxon>Euplotidae</taxon>
        <taxon>Moneuplotes</taxon>
    </lineage>
</organism>
<protein>
    <submittedName>
        <fullName evidence="3">Uncharacterized protein</fullName>
    </submittedName>
</protein>
<sequence>MRKKILPQAGFNVEKFARKNMNTLDNDNSAHLVNQKARIRNWKHGTTKTSPMRLKIIRSRETSPVIQNSVSQTKIMGNVSIKKITLVKDNKRRIGGAPKPITTQISLCDNNPGRRAKHQCKKTSKINPKPSNNDYVPEVSPVELSFEEELDVENIYKENSFINQQIFQQSKRPKGHRRKVEPKLESMKGACSLNLDDCIQKKQYTDHSQAPEFEEEGKENLSSEGDETDVKERSYLAKPPKIQQEKFNDLSRKFSRNPGFSQVGNFKTDVPTEDTTKLHSAKFLSQKSVASKEAEEVSSCGGNVIPTGIISRARRSAQKTSKIPHNLNRSRNAGRNNHSRNSSNLERVTSNILTDKLRDTLENSKKKGSRYSMASNHPKNGEKSNILKEDGKLKESDSGNTRLKKVYQKAYYKNKVNNQVLGDIIKNNNGTNFGSKRHLQTEKPHSKDKYKRIHSKNTKNHSLNNKENHAKNQHDSFDEFRDKNSSTEVYNLNQYCSAANLNAFGSKNFSLPKNMILSKNRSRDNTGFGSPTMRRVEGEKEENKGAFDSIMAKHGLLKDLNNLNCFNAFCKQSPLRHQRSLDYCYQSTNSSLYPNTNQGPTHMKTCTQQNLNLYNRKQNCISPESVTSQFSPTETMQNPHDIAGRTMDSNGYSFPFQRRARSASPPKDPEIAQKIAETLSPRHNNEKKTSAVDELLEDQVMFLQDPLKSQNSIHSRIGSGSFKSRKPIVANPKLFFIGGPGNMTHKGSDEPICIPSDKMKVLSKAINHYLNGEYDKIPDNSRENKLIENDLCTHDLKGHDISDGNEHDLTDEAAAKKCEVDDWLQDNSGPTENSLEGKHQDGFDPFAQVKEESYQPQSSLYKKQPAAGDGMTPANIMEIIQNSQKVQENPVVKNTSKYVSLTTNEEEVVEKNIIVDDADFELENCLEEDEEWILQSFNAKKRLEEQQRQREIEEKQKEELQIKIMSKPPQPTPSTNERLCSLKETVKIEEPDLSSEAVKPRRRRKNSKHRRTESKTFNKDFLESLAQQCPS</sequence>
<name>A0AAD1XVG9_EUPCR</name>
<feature type="region of interest" description="Disordered" evidence="2">
    <location>
        <begin position="428"/>
        <end position="479"/>
    </location>
</feature>
<evidence type="ECO:0000256" key="2">
    <source>
        <dbReference type="SAM" id="MobiDB-lite"/>
    </source>
</evidence>
<feature type="region of interest" description="Disordered" evidence="2">
    <location>
        <begin position="823"/>
        <end position="842"/>
    </location>
</feature>
<evidence type="ECO:0000313" key="4">
    <source>
        <dbReference type="Proteomes" id="UP001295684"/>
    </source>
</evidence>
<feature type="compositionally biased region" description="Basic and acidic residues" evidence="2">
    <location>
        <begin position="379"/>
        <end position="397"/>
    </location>
</feature>
<keyword evidence="1" id="KW-0175">Coiled coil</keyword>
<feature type="region of interest" description="Disordered" evidence="2">
    <location>
        <begin position="520"/>
        <end position="542"/>
    </location>
</feature>
<feature type="compositionally biased region" description="Basic and acidic residues" evidence="2">
    <location>
        <begin position="355"/>
        <end position="365"/>
    </location>
</feature>
<feature type="coiled-coil region" evidence="1">
    <location>
        <begin position="934"/>
        <end position="963"/>
    </location>
</feature>
<feature type="compositionally biased region" description="Polar residues" evidence="2">
    <location>
        <begin position="318"/>
        <end position="353"/>
    </location>
</feature>